<accession>A0A1Z3HM87</accession>
<dbReference type="KEGG" id="hhg:XM38_023750"/>
<proteinExistence type="predicted"/>
<gene>
    <name evidence="2" type="ORF">XM38_023750</name>
</gene>
<evidence type="ECO:0000313" key="3">
    <source>
        <dbReference type="Proteomes" id="UP000191901"/>
    </source>
</evidence>
<evidence type="ECO:0000313" key="2">
    <source>
        <dbReference type="EMBL" id="ASC71423.1"/>
    </source>
</evidence>
<dbReference type="Proteomes" id="UP000191901">
    <property type="component" value="Chromosome"/>
</dbReference>
<dbReference type="Pfam" id="PF26355">
    <property type="entry name" value="HTH_VMAP-M9"/>
    <property type="match status" value="1"/>
</dbReference>
<dbReference type="OrthoDB" id="5522963at2"/>
<feature type="domain" description="vWA-MoxR associated protein N-terminal HTH" evidence="1">
    <location>
        <begin position="1"/>
        <end position="81"/>
    </location>
</feature>
<organism evidence="2 3">
    <name type="scientific">Halomicronema hongdechloris C2206</name>
    <dbReference type="NCBI Taxonomy" id="1641165"/>
    <lineage>
        <taxon>Bacteria</taxon>
        <taxon>Bacillati</taxon>
        <taxon>Cyanobacteriota</taxon>
        <taxon>Cyanophyceae</taxon>
        <taxon>Nodosilineales</taxon>
        <taxon>Nodosilineaceae</taxon>
        <taxon>Halomicronema</taxon>
    </lineage>
</organism>
<keyword evidence="3" id="KW-1185">Reference proteome</keyword>
<dbReference type="Pfam" id="PF14516">
    <property type="entry name" value="AAA_35"/>
    <property type="match status" value="1"/>
</dbReference>
<dbReference type="SUPFAM" id="SSF52540">
    <property type="entry name" value="P-loop containing nucleoside triphosphate hydrolases"/>
    <property type="match status" value="1"/>
</dbReference>
<evidence type="ECO:0000259" key="1">
    <source>
        <dbReference type="Pfam" id="PF26355"/>
    </source>
</evidence>
<dbReference type="Gene3D" id="3.40.50.300">
    <property type="entry name" value="P-loop containing nucleotide triphosphate hydrolases"/>
    <property type="match status" value="1"/>
</dbReference>
<reference evidence="2 3" key="1">
    <citation type="journal article" date="2016" name="Biochim. Biophys. Acta">
        <title>Characterization of red-shifted phycobilisomes isolated from the chlorophyll f-containing cyanobacterium Halomicronema hongdechloris.</title>
        <authorList>
            <person name="Li Y."/>
            <person name="Lin Y."/>
            <person name="Garvey C.J."/>
            <person name="Birch D."/>
            <person name="Corkery R.W."/>
            <person name="Loughlin P.C."/>
            <person name="Scheer H."/>
            <person name="Willows R.D."/>
            <person name="Chen M."/>
        </authorList>
    </citation>
    <scope>NUCLEOTIDE SEQUENCE [LARGE SCALE GENOMIC DNA]</scope>
    <source>
        <strain evidence="2 3">C2206</strain>
    </source>
</reference>
<dbReference type="STRING" id="1641165.XM38_23085"/>
<dbReference type="AlphaFoldDB" id="A0A1Z3HM87"/>
<sequence length="451" mass="50777">MQSDEALALLDHLLPHHPLSDLQETVFSQVWQGKTYAEIADAYGYEHSYIRDVGFRLWQMISEALGQKVSKSTIKAVLRRYARNHMAPMSSPQSVSASLPLALEFPNGPVPLHSPLYIERPPIETQVMAAVLKPGSLIRLKAPRQMGKTSLLRRILAHAQQHQLRCVSLSFHRADRAIYTDLDRFLRWFCANISYQLGLEADLDSYWNTDIGSKVSCTAYLEDHVLSQISDGLVIALDELNDLFQYPELASEFLPLLRSWYEDGRELPAWQKLRWVLAYATDVYVPLQLNQSPFNVGLAIKLPSFSLDQVQELAQRHGLTWADGQGGQEQLLTLLHMVSCRPGLVRLALYALAQNGMGVDQLIEEAPTQSGIYSDHLRHLLAALSPFPGLQAAFRRVIQAAEPVSLDPITAYRLESLGLITLDKNQATPSCELYRHYFLNFLPADQPSTHV</sequence>
<dbReference type="RefSeq" id="WP_088429873.1">
    <property type="nucleotide sequence ID" value="NZ_CP021983.2"/>
</dbReference>
<dbReference type="InterPro" id="IPR027417">
    <property type="entry name" value="P-loop_NTPase"/>
</dbReference>
<dbReference type="EMBL" id="CP021983">
    <property type="protein sequence ID" value="ASC71423.1"/>
    <property type="molecule type" value="Genomic_DNA"/>
</dbReference>
<protein>
    <submittedName>
        <fullName evidence="2">WD-40 repeat protein</fullName>
    </submittedName>
</protein>
<name>A0A1Z3HM87_9CYAN</name>
<dbReference type="InterPro" id="IPR058651">
    <property type="entry name" value="HTH_VMAP-M9"/>
</dbReference>